<dbReference type="AlphaFoldDB" id="D6W4P1"/>
<feature type="non-terminal residue" evidence="2">
    <location>
        <position position="1"/>
    </location>
</feature>
<organism evidence="2">
    <name type="scientific">Drosophila melanogaster</name>
    <name type="common">Fruit fly</name>
    <dbReference type="NCBI Taxonomy" id="7227"/>
    <lineage>
        <taxon>Eukaryota</taxon>
        <taxon>Metazoa</taxon>
        <taxon>Ecdysozoa</taxon>
        <taxon>Arthropoda</taxon>
        <taxon>Hexapoda</taxon>
        <taxon>Insecta</taxon>
        <taxon>Pterygota</taxon>
        <taxon>Neoptera</taxon>
        <taxon>Endopterygota</taxon>
        <taxon>Diptera</taxon>
        <taxon>Brachycera</taxon>
        <taxon>Muscomorpha</taxon>
        <taxon>Ephydroidea</taxon>
        <taxon>Drosophilidae</taxon>
        <taxon>Drosophila</taxon>
        <taxon>Sophophora</taxon>
    </lineage>
</organism>
<dbReference type="EMBL" id="BT124941">
    <property type="protein sequence ID" value="ADI32779.1"/>
    <property type="molecule type" value="mRNA"/>
</dbReference>
<protein>
    <submittedName>
        <fullName evidence="2">MIP22656p</fullName>
    </submittedName>
</protein>
<sequence>TARTSQQIEINHKTNPGQKAQKVTNAGTNSECRKGNKSMGNICNAWANLMICLSFLQLNNGRWQHREVVEWTGHKSIMLPRDKGESVEKK</sequence>
<evidence type="ECO:0000313" key="2">
    <source>
        <dbReference type="EMBL" id="ADI32779.1"/>
    </source>
</evidence>
<accession>D6W4P1</accession>
<proteinExistence type="evidence at transcript level"/>
<reference evidence="2" key="1">
    <citation type="submission" date="2010-06" db="EMBL/GenBank/DDBJ databases">
        <authorList>
            <person name="Carlson J."/>
            <person name="Booth B."/>
            <person name="Frise E."/>
            <person name="Sandler J."/>
            <person name="Wan K."/>
            <person name="Yu C."/>
            <person name="Celniker S."/>
        </authorList>
    </citation>
    <scope>NUCLEOTIDE SEQUENCE</scope>
</reference>
<feature type="region of interest" description="Disordered" evidence="1">
    <location>
        <begin position="1"/>
        <end position="34"/>
    </location>
</feature>
<feature type="compositionally biased region" description="Polar residues" evidence="1">
    <location>
        <begin position="1"/>
        <end position="30"/>
    </location>
</feature>
<name>D6W4P1_DROME</name>
<evidence type="ECO:0000256" key="1">
    <source>
        <dbReference type="SAM" id="MobiDB-lite"/>
    </source>
</evidence>